<dbReference type="EMBL" id="GU474877">
    <property type="protein sequence ID" value="ADI17914.1"/>
    <property type="molecule type" value="Genomic_DNA"/>
</dbReference>
<accession>E0XU23</accession>
<proteinExistence type="predicted"/>
<sequence>MKHCNLGKTTHLIGKVTTRFNVKQGTLRNNLSSILSQHENYCKYPILY</sequence>
<protein>
    <submittedName>
        <fullName evidence="1">Uncharacterized protein</fullName>
    </submittedName>
</protein>
<name>E0XU23_9BACT</name>
<evidence type="ECO:0000313" key="1">
    <source>
        <dbReference type="EMBL" id="ADI17914.1"/>
    </source>
</evidence>
<dbReference type="AlphaFoldDB" id="E0XU23"/>
<reference evidence="1" key="1">
    <citation type="journal article" date="2011" name="Environ. Microbiol.">
        <title>Time-series analyses of Monterey Bay coastal microbial picoplankton using a 'genome proxy' microarray.</title>
        <authorList>
            <person name="Rich V.I."/>
            <person name="Pham V.D."/>
            <person name="Eppley J."/>
            <person name="Shi Y."/>
            <person name="DeLong E.F."/>
        </authorList>
    </citation>
    <scope>NUCLEOTIDE SEQUENCE</scope>
</reference>
<organism evidence="1">
    <name type="scientific">uncultured Desulfobacterales bacterium HF0200_07G10</name>
    <dbReference type="NCBI Taxonomy" id="710741"/>
    <lineage>
        <taxon>Bacteria</taxon>
        <taxon>Pseudomonadati</taxon>
        <taxon>Thermodesulfobacteriota</taxon>
        <taxon>Desulfobacteria</taxon>
        <taxon>Desulfobacterales</taxon>
        <taxon>environmental samples</taxon>
    </lineage>
</organism>